<dbReference type="EMBL" id="CM047945">
    <property type="protein sequence ID" value="KAI9898644.1"/>
    <property type="molecule type" value="Genomic_DNA"/>
</dbReference>
<dbReference type="Proteomes" id="UP001163324">
    <property type="component" value="Chromosome 6"/>
</dbReference>
<organism evidence="1 2">
    <name type="scientific">Trichothecium roseum</name>
    <dbReference type="NCBI Taxonomy" id="47278"/>
    <lineage>
        <taxon>Eukaryota</taxon>
        <taxon>Fungi</taxon>
        <taxon>Dikarya</taxon>
        <taxon>Ascomycota</taxon>
        <taxon>Pezizomycotina</taxon>
        <taxon>Sordariomycetes</taxon>
        <taxon>Hypocreomycetidae</taxon>
        <taxon>Hypocreales</taxon>
        <taxon>Hypocreales incertae sedis</taxon>
        <taxon>Trichothecium</taxon>
    </lineage>
</organism>
<evidence type="ECO:0000313" key="2">
    <source>
        <dbReference type="Proteomes" id="UP001163324"/>
    </source>
</evidence>
<sequence>MSIPRVSHGLVVARSGVRAHAAAAASSSLMRSGGAGAQQIRTQIRGKEDLGGPGGQQPAPKQPGGPDAVKRNWVPIAGGAVAILAGYAYFSGGKQPSKEEVQAALRNAQSEGKDAMRSSGQELAGRKGDKGAFRSE</sequence>
<name>A0ACC0UXE2_9HYPO</name>
<evidence type="ECO:0000313" key="1">
    <source>
        <dbReference type="EMBL" id="KAI9898644.1"/>
    </source>
</evidence>
<gene>
    <name evidence="1" type="ORF">N3K66_007004</name>
</gene>
<keyword evidence="2" id="KW-1185">Reference proteome</keyword>
<accession>A0ACC0UXE2</accession>
<protein>
    <submittedName>
        <fullName evidence="1">Uncharacterized protein</fullName>
    </submittedName>
</protein>
<comment type="caution">
    <text evidence="1">The sequence shown here is derived from an EMBL/GenBank/DDBJ whole genome shotgun (WGS) entry which is preliminary data.</text>
</comment>
<proteinExistence type="predicted"/>
<reference evidence="1" key="1">
    <citation type="submission" date="2022-10" db="EMBL/GenBank/DDBJ databases">
        <title>Complete Genome of Trichothecium roseum strain YXFP-22015, a Plant Pathogen Isolated from Citrus.</title>
        <authorList>
            <person name="Wang Y."/>
            <person name="Zhu L."/>
        </authorList>
    </citation>
    <scope>NUCLEOTIDE SEQUENCE</scope>
    <source>
        <strain evidence="1">YXFP-22015</strain>
    </source>
</reference>